<keyword evidence="2" id="KW-1185">Reference proteome</keyword>
<dbReference type="PANTHER" id="PTHR34223">
    <property type="entry name" value="OS11G0201299 PROTEIN"/>
    <property type="match status" value="1"/>
</dbReference>
<dbReference type="InterPro" id="IPR053197">
    <property type="entry name" value="F-box_SCFL_complex_component"/>
</dbReference>
<dbReference type="AlphaFoldDB" id="K3YCW8"/>
<evidence type="ECO:0000313" key="2">
    <source>
        <dbReference type="Proteomes" id="UP000004995"/>
    </source>
</evidence>
<reference evidence="1" key="2">
    <citation type="submission" date="2018-08" db="UniProtKB">
        <authorList>
            <consortium name="EnsemblPlants"/>
        </authorList>
    </citation>
    <scope>IDENTIFICATION</scope>
    <source>
        <strain evidence="1">Yugu1</strain>
    </source>
</reference>
<dbReference type="InParanoid" id="K3YCW8"/>
<dbReference type="HOGENOM" id="CLU_1025220_0_0_1"/>
<name>K3YCW8_SETIT</name>
<evidence type="ECO:0000313" key="1">
    <source>
        <dbReference type="EnsemblPlants" id="KQK97366"/>
    </source>
</evidence>
<sequence>SCRPACFLGGGGASGATPNLDIDYREFATASGGGGAATSGHSGPSPNEVTWRKLLEFMSNLFGSHGAPILDRFQLHVGPYLSGDAVNSWIRRGTRYRPAALEITMADSCGYWFTPSLVPATACRLTRMHLRRVRLAGGFAEHLRSGCPVLEDLVLTRCDCIFQEIFSSTLKSLVIECCQCSPSSVVSRTVTAPALASFRLIFPKHERQDAFSVNGGAAGGGSRLQASITVPNMFALLGSLCNVTAHELWRFSHRDVRINSETRTSGWLSGRS</sequence>
<organism evidence="1 2">
    <name type="scientific">Setaria italica</name>
    <name type="common">Foxtail millet</name>
    <name type="synonym">Panicum italicum</name>
    <dbReference type="NCBI Taxonomy" id="4555"/>
    <lineage>
        <taxon>Eukaryota</taxon>
        <taxon>Viridiplantae</taxon>
        <taxon>Streptophyta</taxon>
        <taxon>Embryophyta</taxon>
        <taxon>Tracheophyta</taxon>
        <taxon>Spermatophyta</taxon>
        <taxon>Magnoliopsida</taxon>
        <taxon>Liliopsida</taxon>
        <taxon>Poales</taxon>
        <taxon>Poaceae</taxon>
        <taxon>PACMAD clade</taxon>
        <taxon>Panicoideae</taxon>
        <taxon>Panicodae</taxon>
        <taxon>Paniceae</taxon>
        <taxon>Cenchrinae</taxon>
        <taxon>Setaria</taxon>
    </lineage>
</organism>
<dbReference type="eggNOG" id="ENOG502SU4B">
    <property type="taxonomic scope" value="Eukaryota"/>
</dbReference>
<dbReference type="EnsemblPlants" id="KQK97366">
    <property type="protein sequence ID" value="KQK97366"/>
    <property type="gene ID" value="SETIT_012069mg"/>
</dbReference>
<accession>K3YCW8</accession>
<reference evidence="2" key="1">
    <citation type="journal article" date="2012" name="Nat. Biotechnol.">
        <title>Reference genome sequence of the model plant Setaria.</title>
        <authorList>
            <person name="Bennetzen J.L."/>
            <person name="Schmutz J."/>
            <person name="Wang H."/>
            <person name="Percifield R."/>
            <person name="Hawkins J."/>
            <person name="Pontaroli A.C."/>
            <person name="Estep M."/>
            <person name="Feng L."/>
            <person name="Vaughn J.N."/>
            <person name="Grimwood J."/>
            <person name="Jenkins J."/>
            <person name="Barry K."/>
            <person name="Lindquist E."/>
            <person name="Hellsten U."/>
            <person name="Deshpande S."/>
            <person name="Wang X."/>
            <person name="Wu X."/>
            <person name="Mitros T."/>
            <person name="Triplett J."/>
            <person name="Yang X."/>
            <person name="Ye C.Y."/>
            <person name="Mauro-Herrera M."/>
            <person name="Wang L."/>
            <person name="Li P."/>
            <person name="Sharma M."/>
            <person name="Sharma R."/>
            <person name="Ronald P.C."/>
            <person name="Panaud O."/>
            <person name="Kellogg E.A."/>
            <person name="Brutnell T.P."/>
            <person name="Doust A.N."/>
            <person name="Tuskan G.A."/>
            <person name="Rokhsar D."/>
            <person name="Devos K.M."/>
        </authorList>
    </citation>
    <scope>NUCLEOTIDE SEQUENCE [LARGE SCALE GENOMIC DNA]</scope>
    <source>
        <strain evidence="2">cv. Yugu1</strain>
    </source>
</reference>
<proteinExistence type="predicted"/>
<dbReference type="Proteomes" id="UP000004995">
    <property type="component" value="Unassembled WGS sequence"/>
</dbReference>
<dbReference type="EMBL" id="AGNK02004358">
    <property type="status" value="NOT_ANNOTATED_CDS"/>
    <property type="molecule type" value="Genomic_DNA"/>
</dbReference>
<dbReference type="PANTHER" id="PTHR34223:SF99">
    <property type="entry name" value="OS04G0440200 PROTEIN"/>
    <property type="match status" value="1"/>
</dbReference>
<protein>
    <submittedName>
        <fullName evidence="1">Uncharacterized protein</fullName>
    </submittedName>
</protein>
<dbReference type="Gramene" id="KQK97366">
    <property type="protein sequence ID" value="KQK97366"/>
    <property type="gene ID" value="SETIT_012069mg"/>
</dbReference>